<name>A0A9W9YUR7_9CNID</name>
<keyword evidence="2" id="KW-0378">Hydrolase</keyword>
<reference evidence="2" key="1">
    <citation type="submission" date="2023-01" db="EMBL/GenBank/DDBJ databases">
        <title>Genome assembly of the deep-sea coral Lophelia pertusa.</title>
        <authorList>
            <person name="Herrera S."/>
            <person name="Cordes E."/>
        </authorList>
    </citation>
    <scope>NUCLEOTIDE SEQUENCE</scope>
    <source>
        <strain evidence="2">USNM1676648</strain>
        <tissue evidence="2">Polyp</tissue>
    </source>
</reference>
<sequence>MIDMGFEPDVQKILEHLPVSNVKPDSEDAEDPEKLLAYMGEDRFRQVCRGTGRPVERVEQRVYILKEGAKRKKLLEVLNGGIDPPIMIFVNQKKGADVLARSLEKMGFRATTLHGGRNQEQREFALSSLKSGSKDILVATDVAGRGIDIKDVSLVLNYDMAKTIEGYTHRIGRTGRAGKTGIAVTFLTQEDSGVFYDLKQLLLASPVSNCPPELDKHPDAQHKPGTVLTKKRKEETIFV</sequence>
<dbReference type="InterPro" id="IPR027417">
    <property type="entry name" value="P-loop_NTPase"/>
</dbReference>
<keyword evidence="3" id="KW-1185">Reference proteome</keyword>
<dbReference type="FunFam" id="3.40.50.300:FF:000520">
    <property type="entry name" value="probable ATP-dependent RNA helicase DDX23"/>
    <property type="match status" value="1"/>
</dbReference>
<dbReference type="GO" id="GO:0016787">
    <property type="term" value="F:hydrolase activity"/>
    <property type="evidence" value="ECO:0007669"/>
    <property type="project" value="UniProtKB-KW"/>
</dbReference>
<dbReference type="Pfam" id="PF00271">
    <property type="entry name" value="Helicase_C"/>
    <property type="match status" value="1"/>
</dbReference>
<dbReference type="OrthoDB" id="196131at2759"/>
<dbReference type="Gene3D" id="3.40.50.300">
    <property type="entry name" value="P-loop containing nucleotide triphosphate hydrolases"/>
    <property type="match status" value="1"/>
</dbReference>
<dbReference type="EC" id="3.6.4.13" evidence="2"/>
<dbReference type="CDD" id="cd18787">
    <property type="entry name" value="SF2_C_DEAD"/>
    <property type="match status" value="1"/>
</dbReference>
<feature type="domain" description="Helicase C-terminal" evidence="1">
    <location>
        <begin position="70"/>
        <end position="218"/>
    </location>
</feature>
<comment type="caution">
    <text evidence="2">The sequence shown here is derived from an EMBL/GenBank/DDBJ whole genome shotgun (WGS) entry which is preliminary data.</text>
</comment>
<dbReference type="Proteomes" id="UP001163046">
    <property type="component" value="Unassembled WGS sequence"/>
</dbReference>
<accession>A0A9W9YUR7</accession>
<dbReference type="GO" id="GO:0003724">
    <property type="term" value="F:RNA helicase activity"/>
    <property type="evidence" value="ECO:0007669"/>
    <property type="project" value="UniProtKB-EC"/>
</dbReference>
<dbReference type="PANTHER" id="PTHR47958">
    <property type="entry name" value="ATP-DEPENDENT RNA HELICASE DBP3"/>
    <property type="match status" value="1"/>
</dbReference>
<gene>
    <name evidence="2" type="primary">DDX23</name>
    <name evidence="2" type="ORF">OS493_036426</name>
</gene>
<dbReference type="SMART" id="SM00490">
    <property type="entry name" value="HELICc"/>
    <property type="match status" value="1"/>
</dbReference>
<evidence type="ECO:0000313" key="3">
    <source>
        <dbReference type="Proteomes" id="UP001163046"/>
    </source>
</evidence>
<dbReference type="PROSITE" id="PS51194">
    <property type="entry name" value="HELICASE_CTER"/>
    <property type="match status" value="1"/>
</dbReference>
<evidence type="ECO:0000259" key="1">
    <source>
        <dbReference type="PROSITE" id="PS51194"/>
    </source>
</evidence>
<protein>
    <submittedName>
        <fullName evidence="2">DEAD (Asp-Glu-Ala-Asp) box polypeptide 23</fullName>
        <ecNumber evidence="2">3.6.4.13</ecNumber>
    </submittedName>
</protein>
<dbReference type="AlphaFoldDB" id="A0A9W9YUR7"/>
<dbReference type="SUPFAM" id="SSF52540">
    <property type="entry name" value="P-loop containing nucleoside triphosphate hydrolases"/>
    <property type="match status" value="1"/>
</dbReference>
<dbReference type="EMBL" id="MU826886">
    <property type="protein sequence ID" value="KAJ7369783.1"/>
    <property type="molecule type" value="Genomic_DNA"/>
</dbReference>
<organism evidence="2 3">
    <name type="scientific">Desmophyllum pertusum</name>
    <dbReference type="NCBI Taxonomy" id="174260"/>
    <lineage>
        <taxon>Eukaryota</taxon>
        <taxon>Metazoa</taxon>
        <taxon>Cnidaria</taxon>
        <taxon>Anthozoa</taxon>
        <taxon>Hexacorallia</taxon>
        <taxon>Scleractinia</taxon>
        <taxon>Caryophylliina</taxon>
        <taxon>Caryophylliidae</taxon>
        <taxon>Desmophyllum</taxon>
    </lineage>
</organism>
<evidence type="ECO:0000313" key="2">
    <source>
        <dbReference type="EMBL" id="KAJ7369783.1"/>
    </source>
</evidence>
<dbReference type="InterPro" id="IPR001650">
    <property type="entry name" value="Helicase_C-like"/>
</dbReference>
<proteinExistence type="predicted"/>